<comment type="caution">
    <text evidence="2">The sequence shown here is derived from an EMBL/GenBank/DDBJ whole genome shotgun (WGS) entry which is preliminary data.</text>
</comment>
<protein>
    <submittedName>
        <fullName evidence="2">Uncharacterized protein</fullName>
    </submittedName>
</protein>
<organism evidence="2 3">
    <name type="scientific">Lacibacter cauensis</name>
    <dbReference type="NCBI Taxonomy" id="510947"/>
    <lineage>
        <taxon>Bacteria</taxon>
        <taxon>Pseudomonadati</taxon>
        <taxon>Bacteroidota</taxon>
        <taxon>Chitinophagia</taxon>
        <taxon>Chitinophagales</taxon>
        <taxon>Chitinophagaceae</taxon>
        <taxon>Lacibacter</taxon>
    </lineage>
</organism>
<reference evidence="2 3" key="1">
    <citation type="journal article" date="2015" name="Stand. Genomic Sci.">
        <title>Genomic Encyclopedia of Bacterial and Archaeal Type Strains, Phase III: the genomes of soil and plant-associated and newly described type strains.</title>
        <authorList>
            <person name="Whitman W.B."/>
            <person name="Woyke T."/>
            <person name="Klenk H.P."/>
            <person name="Zhou Y."/>
            <person name="Lilburn T.G."/>
            <person name="Beck B.J."/>
            <person name="De Vos P."/>
            <person name="Vandamme P."/>
            <person name="Eisen J.A."/>
            <person name="Garrity G."/>
            <person name="Hugenholtz P."/>
            <person name="Kyrpides N.C."/>
        </authorList>
    </citation>
    <scope>NUCLEOTIDE SEQUENCE [LARGE SCALE GENOMIC DNA]</scope>
    <source>
        <strain evidence="2 3">CGMCC 1.7271</strain>
    </source>
</reference>
<dbReference type="RefSeq" id="WP_158637300.1">
    <property type="nucleotide sequence ID" value="NZ_VLLE01000002.1"/>
</dbReference>
<name>A0A562SX89_9BACT</name>
<dbReference type="Proteomes" id="UP000316167">
    <property type="component" value="Unassembled WGS sequence"/>
</dbReference>
<evidence type="ECO:0000256" key="1">
    <source>
        <dbReference type="SAM" id="Phobius"/>
    </source>
</evidence>
<keyword evidence="1" id="KW-0812">Transmembrane</keyword>
<keyword evidence="3" id="KW-1185">Reference proteome</keyword>
<keyword evidence="1" id="KW-0472">Membrane</keyword>
<keyword evidence="1" id="KW-1133">Transmembrane helix</keyword>
<evidence type="ECO:0000313" key="2">
    <source>
        <dbReference type="EMBL" id="TWI85648.1"/>
    </source>
</evidence>
<evidence type="ECO:0000313" key="3">
    <source>
        <dbReference type="Proteomes" id="UP000316167"/>
    </source>
</evidence>
<dbReference type="AlphaFoldDB" id="A0A562SX89"/>
<accession>A0A562SX89</accession>
<proteinExistence type="predicted"/>
<feature type="transmembrane region" description="Helical" evidence="1">
    <location>
        <begin position="20"/>
        <end position="44"/>
    </location>
</feature>
<gene>
    <name evidence="2" type="ORF">IQ13_0811</name>
</gene>
<dbReference type="EMBL" id="VLLE01000002">
    <property type="protein sequence ID" value="TWI85648.1"/>
    <property type="molecule type" value="Genomic_DNA"/>
</dbReference>
<sequence>MKLNSISSQPAWKLAAKISALGLSLVFVTYGLVWIILSTLRLFVEGIMP</sequence>